<comment type="caution">
    <text evidence="1">The sequence shown here is derived from an EMBL/GenBank/DDBJ whole genome shotgun (WGS) entry which is preliminary data.</text>
</comment>
<gene>
    <name evidence="1" type="ORF">M0H32_23005</name>
</gene>
<sequence>MFVNNQLGCMSLGIMDVCNTYVGTATVPTPYVNIAVSSVAIPNAYTVIVGAGFAHNLLTTTTVTSGDETGAMLGVASGTIVGPSTHVTSSVNVFMGVSPATRLTDTTIQNSTNSAGMTLTPAQFTCLVLS</sequence>
<dbReference type="Proteomes" id="UP001431221">
    <property type="component" value="Unassembled WGS sequence"/>
</dbReference>
<keyword evidence="2" id="KW-1185">Reference proteome</keyword>
<evidence type="ECO:0000313" key="1">
    <source>
        <dbReference type="EMBL" id="MCK7615045.1"/>
    </source>
</evidence>
<reference evidence="1" key="1">
    <citation type="submission" date="2022-04" db="EMBL/GenBank/DDBJ databases">
        <title>Roseibium sp. CAU 1639 isolated from mud.</title>
        <authorList>
            <person name="Kim W."/>
        </authorList>
    </citation>
    <scope>NUCLEOTIDE SEQUENCE</scope>
    <source>
        <strain evidence="1">CAU 1639</strain>
    </source>
</reference>
<proteinExistence type="predicted"/>
<accession>A0ABT0H0Q3</accession>
<evidence type="ECO:0000313" key="2">
    <source>
        <dbReference type="Proteomes" id="UP001431221"/>
    </source>
</evidence>
<dbReference type="RefSeq" id="WP_248157985.1">
    <property type="nucleotide sequence ID" value="NZ_JALNMJ010000021.1"/>
</dbReference>
<dbReference type="Pfam" id="PF13665">
    <property type="entry name" value="Tox-PAAR-like"/>
    <property type="match status" value="1"/>
</dbReference>
<protein>
    <submittedName>
        <fullName evidence="1">DUF4150 domain-containing protein</fullName>
    </submittedName>
</protein>
<organism evidence="1 2">
    <name type="scientific">Roseibium sediminicola</name>
    <dbReference type="NCBI Taxonomy" id="2933272"/>
    <lineage>
        <taxon>Bacteria</taxon>
        <taxon>Pseudomonadati</taxon>
        <taxon>Pseudomonadota</taxon>
        <taxon>Alphaproteobacteria</taxon>
        <taxon>Hyphomicrobiales</taxon>
        <taxon>Stappiaceae</taxon>
        <taxon>Roseibium</taxon>
    </lineage>
</organism>
<name>A0ABT0H0Q3_9HYPH</name>
<dbReference type="EMBL" id="JALNMJ010000021">
    <property type="protein sequence ID" value="MCK7615045.1"/>
    <property type="molecule type" value="Genomic_DNA"/>
</dbReference>